<organism evidence="1 2">
    <name type="scientific">Vararia minispora EC-137</name>
    <dbReference type="NCBI Taxonomy" id="1314806"/>
    <lineage>
        <taxon>Eukaryota</taxon>
        <taxon>Fungi</taxon>
        <taxon>Dikarya</taxon>
        <taxon>Basidiomycota</taxon>
        <taxon>Agaricomycotina</taxon>
        <taxon>Agaricomycetes</taxon>
        <taxon>Russulales</taxon>
        <taxon>Lachnocladiaceae</taxon>
        <taxon>Vararia</taxon>
    </lineage>
</organism>
<dbReference type="Proteomes" id="UP000814128">
    <property type="component" value="Unassembled WGS sequence"/>
</dbReference>
<feature type="non-terminal residue" evidence="1">
    <location>
        <position position="1"/>
    </location>
</feature>
<dbReference type="EMBL" id="MU273910">
    <property type="protein sequence ID" value="KAI0027412.1"/>
    <property type="molecule type" value="Genomic_DNA"/>
</dbReference>
<gene>
    <name evidence="1" type="ORF">K488DRAFT_24116</name>
</gene>
<evidence type="ECO:0000313" key="2">
    <source>
        <dbReference type="Proteomes" id="UP000814128"/>
    </source>
</evidence>
<name>A0ACB8Q6Y1_9AGAM</name>
<accession>A0ACB8Q6Y1</accession>
<comment type="caution">
    <text evidence="1">The sequence shown here is derived from an EMBL/GenBank/DDBJ whole genome shotgun (WGS) entry which is preliminary data.</text>
</comment>
<sequence length="500" mass="55605">EWTAAMKCKMKEVFGIANFRLAQEGVCNANMDQRDIICIMPTGGGKSLTYQLPATLQPGCTLVISPLIALMTDQTLHLRENNVEVEMITKATSKALHSEIIQRLISLATNNRSSKPDLKLLYVTPERVAKSKQFFATLTKLAQAGKLARIVIDEAHCVSQFGHDFRPDYKELSKLRTHFPDVPILALSATCPPAVLQDVLKILQLKATTPGNAANVKGTVLFTSPLYRKNLMYKVFEKPSQTQRVIQDIVDYIEENHTDQSGIVYCFKKTETEAVANGICQASEGRITTGVYHADVSDLEKERLHERWRKGEIKVVCATIAFGLGIDKADVRFVIHHSKSVENYYQESGRAGRDGQDADCVLYYRPQDAFSYAEVIKNRSGQEKGESRAPRGSSLRPDVPAVEQMLRFCQDLQGCRKLAFAKYFSEATDVAMSAWSEDGSEALALARCGHCDNCTRAPETVEERDVTDDAWRIVQIAETARKTHVNLTLAHLAATLRGTG</sequence>
<protein>
    <submittedName>
        <fullName evidence="1">P-loop containing nucleoside triphosphate hydrolase protein</fullName>
    </submittedName>
</protein>
<reference evidence="1" key="2">
    <citation type="journal article" date="2022" name="New Phytol.">
        <title>Evolutionary transition to the ectomycorrhizal habit in the genomes of a hyperdiverse lineage of mushroom-forming fungi.</title>
        <authorList>
            <person name="Looney B."/>
            <person name="Miyauchi S."/>
            <person name="Morin E."/>
            <person name="Drula E."/>
            <person name="Courty P.E."/>
            <person name="Kohler A."/>
            <person name="Kuo A."/>
            <person name="LaButti K."/>
            <person name="Pangilinan J."/>
            <person name="Lipzen A."/>
            <person name="Riley R."/>
            <person name="Andreopoulos W."/>
            <person name="He G."/>
            <person name="Johnson J."/>
            <person name="Nolan M."/>
            <person name="Tritt A."/>
            <person name="Barry K.W."/>
            <person name="Grigoriev I.V."/>
            <person name="Nagy L.G."/>
            <person name="Hibbett D."/>
            <person name="Henrissat B."/>
            <person name="Matheny P.B."/>
            <person name="Labbe J."/>
            <person name="Martin F.M."/>
        </authorList>
    </citation>
    <scope>NUCLEOTIDE SEQUENCE</scope>
    <source>
        <strain evidence="1">EC-137</strain>
    </source>
</reference>
<reference evidence="1" key="1">
    <citation type="submission" date="2021-02" db="EMBL/GenBank/DDBJ databases">
        <authorList>
            <consortium name="DOE Joint Genome Institute"/>
            <person name="Ahrendt S."/>
            <person name="Looney B.P."/>
            <person name="Miyauchi S."/>
            <person name="Morin E."/>
            <person name="Drula E."/>
            <person name="Courty P.E."/>
            <person name="Chicoki N."/>
            <person name="Fauchery L."/>
            <person name="Kohler A."/>
            <person name="Kuo A."/>
            <person name="Labutti K."/>
            <person name="Pangilinan J."/>
            <person name="Lipzen A."/>
            <person name="Riley R."/>
            <person name="Andreopoulos W."/>
            <person name="He G."/>
            <person name="Johnson J."/>
            <person name="Barry K.W."/>
            <person name="Grigoriev I.V."/>
            <person name="Nagy L."/>
            <person name="Hibbett D."/>
            <person name="Henrissat B."/>
            <person name="Matheny P.B."/>
            <person name="Labbe J."/>
            <person name="Martin F."/>
        </authorList>
    </citation>
    <scope>NUCLEOTIDE SEQUENCE</scope>
    <source>
        <strain evidence="1">EC-137</strain>
    </source>
</reference>
<keyword evidence="1" id="KW-0378">Hydrolase</keyword>
<proteinExistence type="predicted"/>
<keyword evidence="2" id="KW-1185">Reference proteome</keyword>
<feature type="non-terminal residue" evidence="1">
    <location>
        <position position="500"/>
    </location>
</feature>
<evidence type="ECO:0000313" key="1">
    <source>
        <dbReference type="EMBL" id="KAI0027412.1"/>
    </source>
</evidence>